<dbReference type="Pfam" id="PF25352">
    <property type="entry name" value="PH_ULP"/>
    <property type="match status" value="1"/>
</dbReference>
<name>A0A8J5F0R1_ZINOF</name>
<evidence type="ECO:0000256" key="2">
    <source>
        <dbReference type="ARBA" id="ARBA00022670"/>
    </source>
</evidence>
<dbReference type="Proteomes" id="UP000734854">
    <property type="component" value="Unassembled WGS sequence"/>
</dbReference>
<comment type="similarity">
    <text evidence="1">Belongs to the peptidase C48 family.</text>
</comment>
<evidence type="ECO:0000256" key="5">
    <source>
        <dbReference type="ARBA" id="ARBA00057729"/>
    </source>
</evidence>
<feature type="compositionally biased region" description="Basic and acidic residues" evidence="6">
    <location>
        <begin position="934"/>
        <end position="946"/>
    </location>
</feature>
<keyword evidence="4" id="KW-0378">Hydrolase</keyword>
<dbReference type="InterPro" id="IPR057375">
    <property type="entry name" value="ULP2A/B_PH"/>
</dbReference>
<dbReference type="SUPFAM" id="SSF54001">
    <property type="entry name" value="Cysteine proteinases"/>
    <property type="match status" value="1"/>
</dbReference>
<dbReference type="InterPro" id="IPR038765">
    <property type="entry name" value="Papain-like_cys_pep_sf"/>
</dbReference>
<keyword evidence="9" id="KW-1185">Reference proteome</keyword>
<comment type="caution">
    <text evidence="8">The sequence shown here is derived from an EMBL/GenBank/DDBJ whole genome shotgun (WGS) entry which is preliminary data.</text>
</comment>
<dbReference type="PANTHER" id="PTHR47764:SF2">
    <property type="entry name" value="UBIQUITIN-LIKE PROTEASE FAMILY PROFILE DOMAIN-CONTAINING PROTEIN"/>
    <property type="match status" value="1"/>
</dbReference>
<evidence type="ECO:0000256" key="3">
    <source>
        <dbReference type="ARBA" id="ARBA00022786"/>
    </source>
</evidence>
<dbReference type="EMBL" id="JACMSC010000017">
    <property type="protein sequence ID" value="KAG6479225.1"/>
    <property type="molecule type" value="Genomic_DNA"/>
</dbReference>
<feature type="domain" description="Ubiquitin-like protease family profile" evidence="7">
    <location>
        <begin position="512"/>
        <end position="705"/>
    </location>
</feature>
<protein>
    <recommendedName>
        <fullName evidence="7">Ubiquitin-like protease family profile domain-containing protein</fullName>
    </recommendedName>
</protein>
<dbReference type="Pfam" id="PF02902">
    <property type="entry name" value="Peptidase_C48"/>
    <property type="match status" value="1"/>
</dbReference>
<evidence type="ECO:0000256" key="6">
    <source>
        <dbReference type="SAM" id="MobiDB-lite"/>
    </source>
</evidence>
<sequence>MIARQPIEELKHFIEGLRVTIRHDVRQSWVTTLREAMDQTLMSERDKNEMITEAQNKRDAASDATYSAFPSSTGGLLFLVLGSVMRDLSQKDLAVFDFSAEEEAVEAAVERYTARFHSKVGSKMDDEVDKYRYLQAYTSGLTLKQDVSGILCMHGRDDENGFYAIDLPEQSHHLSNEKIQLDEIIASSTSYVEHGQLCQNEFEEATLNTNCDLAIGNSTNPTRGMNVDMIAEDEERWSVMTASQSSISSDSTEEEGCLDSDEFKSCYTADMYEENLPKCCFLFGALQLNDELTVTVFPEYVIHGGTLYGESQLVFSIDNVKIECSDASGSDEKFASEWAVTEIDHIDCQWSESVASALVKLCFRENIATKIDKVHNNTGMPSGKMGGAFICFSVLQIIKILSYSLVHKEVPGTKPVETFNVSCFSLARWEELIPHNVLKVIFSVNDVHWLEKEQKIRNLTAKYKVTWNFDSRDKIWEDVSVGSNALFSRDKFTEIEDSFEDVVYPKGDPDAVCINKRDIDLLQPETFINDTIIDFYIKYLKDKIQSDQKHRFHFFNSFFFRKLADLDKDRGSISEGRAAFLRVRKWTRKVNIFEKDYIFIPVNFNLHWSLLIICHPGEVGNLKGDEVDSCKVPCILHMDSIKGSHNGLKNIIQSYMWEEWKERHTEASDDDSSKFLNLRFVSLEVPQQENSFDCGLFLLHYVELFLQEAPSNFDPFHVTKFSSFLSADWFLPSEASLKRSHIRKLIRDLLRESSHKVIPSTSCNGNASTSVYPGNNLEQKHGQLLSVSPDEDAIDTASSPDRGDGIKLLRSAIVPCDKEAGFLFPEFLESAPESNMPLSDPAVHVHEHSTSSKLFASCPTMEHANGSEQLSLNVGKDDWWPLHRNLNTQLSSTSPKAVRTSIAPCILVDVKDDISSTLESPNADGGNTNISSEAENKKASPDDFGRVPETLTSMSREMLDGIVADSQEDKCLEDSQRITRADCQIVDGQESVSDPCEVVCELPKVTTVDVDDECLELATTEVVVEEGEFPKETSSKSPRHDDNCREMCMDCHENVSSSQGVIITDDDEVTGKRSAQTSHKRRKVMILPEGTRMRTRSFSRENDTRP</sequence>
<comment type="function">
    <text evidence="5">Protease that catalyzes two essential functions in the SUMO pathway: processing of full-length SUMOs to their mature forms and deconjugation of SUMO from targeted proteins.</text>
</comment>
<dbReference type="GO" id="GO:0008234">
    <property type="term" value="F:cysteine-type peptidase activity"/>
    <property type="evidence" value="ECO:0007669"/>
    <property type="project" value="InterPro"/>
</dbReference>
<dbReference type="Gene3D" id="3.30.310.130">
    <property type="entry name" value="Ubiquitin-related"/>
    <property type="match status" value="1"/>
</dbReference>
<keyword evidence="3" id="KW-0833">Ubl conjugation pathway</keyword>
<dbReference type="PANTHER" id="PTHR47764">
    <property type="entry name" value="UBIQUITIN-LIKE-SPECIFIC PROTEASE 2B-RELATED"/>
    <property type="match status" value="1"/>
</dbReference>
<evidence type="ECO:0000256" key="1">
    <source>
        <dbReference type="ARBA" id="ARBA00005234"/>
    </source>
</evidence>
<keyword evidence="2" id="KW-0645">Protease</keyword>
<evidence type="ECO:0000313" key="8">
    <source>
        <dbReference type="EMBL" id="KAG6479225.1"/>
    </source>
</evidence>
<dbReference type="Gene3D" id="1.10.418.20">
    <property type="match status" value="1"/>
</dbReference>
<gene>
    <name evidence="8" type="ORF">ZIOFF_062687</name>
</gene>
<proteinExistence type="inferred from homology"/>
<evidence type="ECO:0000256" key="4">
    <source>
        <dbReference type="ARBA" id="ARBA00022801"/>
    </source>
</evidence>
<dbReference type="GO" id="GO:0006508">
    <property type="term" value="P:proteolysis"/>
    <property type="evidence" value="ECO:0007669"/>
    <property type="project" value="UniProtKB-KW"/>
</dbReference>
<feature type="region of interest" description="Disordered" evidence="6">
    <location>
        <begin position="917"/>
        <end position="947"/>
    </location>
</feature>
<dbReference type="FunFam" id="3.30.310.130:FF:000006">
    <property type="entry name" value="Probable ubiquitin-like-specific protease 2B"/>
    <property type="match status" value="1"/>
</dbReference>
<dbReference type="InterPro" id="IPR003653">
    <property type="entry name" value="Peptidase_C48_C"/>
</dbReference>
<feature type="compositionally biased region" description="Polar residues" evidence="6">
    <location>
        <begin position="917"/>
        <end position="933"/>
    </location>
</feature>
<reference evidence="8 9" key="1">
    <citation type="submission" date="2020-08" db="EMBL/GenBank/DDBJ databases">
        <title>Plant Genome Project.</title>
        <authorList>
            <person name="Zhang R.-G."/>
        </authorList>
    </citation>
    <scope>NUCLEOTIDE SEQUENCE [LARGE SCALE GENOMIC DNA]</scope>
    <source>
        <tissue evidence="8">Rhizome</tissue>
    </source>
</reference>
<accession>A0A8J5F0R1</accession>
<dbReference type="AlphaFoldDB" id="A0A8J5F0R1"/>
<dbReference type="PROSITE" id="PS50600">
    <property type="entry name" value="ULP_PROTEASE"/>
    <property type="match status" value="1"/>
</dbReference>
<evidence type="ECO:0000259" key="7">
    <source>
        <dbReference type="PROSITE" id="PS50600"/>
    </source>
</evidence>
<evidence type="ECO:0000313" key="9">
    <source>
        <dbReference type="Proteomes" id="UP000734854"/>
    </source>
</evidence>
<organism evidence="8 9">
    <name type="scientific">Zingiber officinale</name>
    <name type="common">Ginger</name>
    <name type="synonym">Amomum zingiber</name>
    <dbReference type="NCBI Taxonomy" id="94328"/>
    <lineage>
        <taxon>Eukaryota</taxon>
        <taxon>Viridiplantae</taxon>
        <taxon>Streptophyta</taxon>
        <taxon>Embryophyta</taxon>
        <taxon>Tracheophyta</taxon>
        <taxon>Spermatophyta</taxon>
        <taxon>Magnoliopsida</taxon>
        <taxon>Liliopsida</taxon>
        <taxon>Zingiberales</taxon>
        <taxon>Zingiberaceae</taxon>
        <taxon>Zingiber</taxon>
    </lineage>
</organism>